<proteinExistence type="predicted"/>
<keyword evidence="3" id="KW-1185">Reference proteome</keyword>
<dbReference type="EMBL" id="CATOUU010000440">
    <property type="protein sequence ID" value="CAI9929792.1"/>
    <property type="molecule type" value="Genomic_DNA"/>
</dbReference>
<reference evidence="1" key="1">
    <citation type="submission" date="2023-06" db="EMBL/GenBank/DDBJ databases">
        <authorList>
            <person name="Kurt Z."/>
        </authorList>
    </citation>
    <scope>NUCLEOTIDE SEQUENCE</scope>
</reference>
<evidence type="ECO:0000313" key="1">
    <source>
        <dbReference type="EMBL" id="CAI9929792.1"/>
    </source>
</evidence>
<evidence type="ECO:0000313" key="3">
    <source>
        <dbReference type="Proteomes" id="UP001642409"/>
    </source>
</evidence>
<reference evidence="2 3" key="2">
    <citation type="submission" date="2024-07" db="EMBL/GenBank/DDBJ databases">
        <authorList>
            <person name="Akdeniz Z."/>
        </authorList>
    </citation>
    <scope>NUCLEOTIDE SEQUENCE [LARGE SCALE GENOMIC DNA]</scope>
</reference>
<accession>A0AA86P403</accession>
<comment type="caution">
    <text evidence="1">The sequence shown here is derived from an EMBL/GenBank/DDBJ whole genome shotgun (WGS) entry which is preliminary data.</text>
</comment>
<name>A0AA86P403_9EUKA</name>
<dbReference type="Proteomes" id="UP001642409">
    <property type="component" value="Unassembled WGS sequence"/>
</dbReference>
<protein>
    <submittedName>
        <fullName evidence="1">Uncharacterized protein</fullName>
    </submittedName>
</protein>
<evidence type="ECO:0000313" key="2">
    <source>
        <dbReference type="EMBL" id="CAL5993098.1"/>
    </source>
</evidence>
<gene>
    <name evidence="2" type="ORF">HINF_LOCUS12906</name>
    <name evidence="1" type="ORF">HINF_LOCUS17437</name>
</gene>
<organism evidence="1">
    <name type="scientific">Hexamita inflata</name>
    <dbReference type="NCBI Taxonomy" id="28002"/>
    <lineage>
        <taxon>Eukaryota</taxon>
        <taxon>Metamonada</taxon>
        <taxon>Diplomonadida</taxon>
        <taxon>Hexamitidae</taxon>
        <taxon>Hexamitinae</taxon>
        <taxon>Hexamita</taxon>
    </lineage>
</organism>
<sequence>MSDSESFLSDASYDDASDYGDLAGIEDIFGNNYLKNIFDSEEFKEAHQIQKAEKAAEKFSIKDELKTRVSEDLASSFVYSERQPLQHLAAELLRLKVDIPTLHQQTTTYVMKHMFCFDKYDEIFYENEQHFKVQKKCFGGSEPVEQLYISNKLIKISTKYFTQIVEYCNKLEEALRLMYSQAEQVSNLSNFAQQVQHLREEMQTKLESIKLFQENKDTNHRAHAIENIILDQKIYFMSIFDACLSFFADFSSQPLQLYFYQEKEIHLTPPQLTKLKQLGVAQPSAQQDLQKTYKEIQTELAKCGQKQIDQQKSFQVINNIIGQMMNGKEAVCFVIRQISGFESIQNLFESQEDGNVFSRFQKCGSQQQYDQSFYELLPLRIQQMSVKFLRVQLDKTKFNLNSGLKEFKNFGLKQFDNDLISSEIIHEFKENWVENDNTKEIMDCLQEIEYVDEKNIITGKSSLMDIIGKLDFSSAEASRTATNLITTYPKLIEIYATHWLLHGTVSVYQKDASLKTLDIKKTATELYNKLIDKQNVWDLESPITYGFDQSEAYNPNDTFAPVLFINDQPLLLNTQQCASGLHRYLYLQIAYLMEAGEKIKVKFENKINLISDENSPPQLKFINKKLKEKSMHLAQKILKSHAMNYIQQTAYQQLMHNIQITPFNPLVLKDHTGSIDSYTQPHNMVKPFFNFDDSYENMGFIAAIKNYRVCVCIPKFSFGGSTGNINYTTFVTLDSHGHYISQLTLTTYDKPLFNPLNDQEHKTRLISYLKSNGCDQSIDDQTLKIIDKKVIEEIVTSSFTKFKAERDENIQRIIDEAKLMDYLASQSVCCVTVAMTDFESTEIFRNLEQTIKYLNQPVADQLYDMQTLTVKDIDQFHEKVSIPIKGLNTLIGKNPLYINDLVFKKIKLAQHIKLVLLTQTPVQVPIQLSEIKEINQFDLSMDKNQSALYAMTTTEKLDLNKEQYIRLNNKYCSQILENLIVQQEQEKTKNRVTAIGKYGTGFYADYDSQRTPKLEVSHKTSELSYYQQIPQLQTNTDVILHQKVIRIAIWTGRFLLDPLACYCALTLGGSKIKNLLTSNIIDFVPELLPSKTGATQLLLKEICPQQDKFYQNVTLSPEMQTMAQYALQVAVSKRCYDINLPFVNSHYIYPLLFVPYFTPRKLLNVLAKSNQPAVTFKEIENYVALKSQLELMQVENRYLKQNNCELLLDDRISDIKDQLTMGMNNHAQDINIFGIAIDQKNERQGEYFISKIDILNIIAEHLLLDTVIKHLCEAEYESQIGKEALERLDSNLIKKLEQITNSQQTQSLYMNLSQEFKNNEYLHEFQYEIETSLNAMTPKYDYTQIYKKQILFANIITQNDKNFDKPISEFIDKLSLNDLKIVIQKANSLYESISNSTVLTPDTLLQTPTSPYSQPINVAYLLENESHVMLYALSKMFKYYSIQFDIEQYLINDFYFSTKITKDILASKIDRSWLLAAEECNLHIAAVSNAFGTQYTRGGVFDEFSNSDDEEINKHNKKKTAKNSKQQAINYSSLYIRNQDFDVKWFDQLPLNLHEIQLFFLIASLMKHFEPKQQEFEEIFLNVDTNVQQLKEYTQKKHLFDFIQQNDSMGKDIFNNKDIIELIQQMNEQATTDEQFVVRIIMADSSTHSYPIKNFSDLIVNKQVSNIEGLVAYVKEGPRTRATFVEKCKNSPSYPLFCLEFLNRQNNFVQPSKQEEEIEVDDNQTVNGQYILTSFKQKYFKNHFSYNSVLDKEKEFLEIIQGNLFLTLYKDKNVKSFLPILLQQFSQFDTSIRQIFSKISNFPKLYTLMGTFFEKYIAQKSPVNQYHGIFTLDSVKEYKFDVVEGFLYQANARNIKEFQRFTEVQVQIPPSLALQYKEAKSSEVYRISCVGYNGLKGVVKAFNKDEINIDQPFTAFIDTLDLEQEKYQLVLMTHVTYLDKEIQICDLMAQLQENQWRAVLLNLILSTESARQDGLNTFKRDAYNQQDVFANNGQFPLFNAQLTQSEDLYLRIKTNEAYKQDMDKFSDIKPEQLFLYRQSLSYLTYCASLQQNSARVDTFRDYCLLQQFGISALEQTSLFDKDKTVQYLQIQSNTLCARQAYRFCERFCVKLQTEQEFMQSLALPQEGNEEFAPILTLPSLLEQEYLDPIQIMRMFMRFNSADYKNKLKELLNPQILKLNFKRTISDSRFDADLLYEQLTNYFQKTQKQVIFIPKQDDYYSIQLAMYLKARDLTGNQCGIIKVFENPDQKPALEGLTQIDQLSKKLIIKPYYRFTNLYNNENNPLPPQTLEYETIDDILGQFYTPFALLFKQVLKAAVPDIKPYAAIGQPGYWFVLKSAKDFKFDFYFRVREGGSLTCESVYVVFQGFIFRHNFIKGDLKDFMSWMKGNYQKYGLNTSTNKYRQTIYNKE</sequence>
<dbReference type="EMBL" id="CAXDID020000029">
    <property type="protein sequence ID" value="CAL5993098.1"/>
    <property type="molecule type" value="Genomic_DNA"/>
</dbReference>